<protein>
    <submittedName>
        <fullName evidence="2">Uncharacterized protein</fullName>
    </submittedName>
</protein>
<name>A0A916WUN0_9ACTN</name>
<feature type="compositionally biased region" description="Low complexity" evidence="1">
    <location>
        <begin position="78"/>
        <end position="106"/>
    </location>
</feature>
<evidence type="ECO:0000313" key="2">
    <source>
        <dbReference type="EMBL" id="GGB31363.1"/>
    </source>
</evidence>
<keyword evidence="3" id="KW-1185">Reference proteome</keyword>
<organism evidence="2 3">
    <name type="scientific">Gordonia jinhuaensis</name>
    <dbReference type="NCBI Taxonomy" id="1517702"/>
    <lineage>
        <taxon>Bacteria</taxon>
        <taxon>Bacillati</taxon>
        <taxon>Actinomycetota</taxon>
        <taxon>Actinomycetes</taxon>
        <taxon>Mycobacteriales</taxon>
        <taxon>Gordoniaceae</taxon>
        <taxon>Gordonia</taxon>
    </lineage>
</organism>
<gene>
    <name evidence="2" type="ORF">GCM10011489_19450</name>
</gene>
<evidence type="ECO:0000313" key="3">
    <source>
        <dbReference type="Proteomes" id="UP000621454"/>
    </source>
</evidence>
<dbReference type="RefSeq" id="WP_188586407.1">
    <property type="nucleotide sequence ID" value="NZ_BMGC01000011.1"/>
</dbReference>
<sequence>MRLTAGRLTAGRLTAGRFGARHLPAGRAGTSRAQLRRSAVALLAVLATSGALAACSNGSDSAAPTSATPTTTATVIETASPAPATTEETTTTPSSTTSAAPVSGPTQVSTLRPFARGGGAAAGWTIDGDDAGVAQIDCTAAQPSPSAVDDGILYCTPAAAAADTCYVAPRTNDALCLVDPFSRRVAHYTTKPNSDYNVDHPMDPQPLGLLLDDGTQCRLRNGGAWTRQSQHPDYVGYYTCGSGSSSSAVWAAPNSQKAGIDTSSNTWTVQVGTSDGALQQHTVSEAYLVGISND</sequence>
<dbReference type="EMBL" id="BMGC01000011">
    <property type="protein sequence ID" value="GGB31363.1"/>
    <property type="molecule type" value="Genomic_DNA"/>
</dbReference>
<accession>A0A916WUN0</accession>
<reference evidence="2" key="2">
    <citation type="submission" date="2020-09" db="EMBL/GenBank/DDBJ databases">
        <authorList>
            <person name="Sun Q."/>
            <person name="Zhou Y."/>
        </authorList>
    </citation>
    <scope>NUCLEOTIDE SEQUENCE</scope>
    <source>
        <strain evidence="2">CGMCC 1.12827</strain>
    </source>
</reference>
<feature type="region of interest" description="Disordered" evidence="1">
    <location>
        <begin position="78"/>
        <end position="114"/>
    </location>
</feature>
<evidence type="ECO:0000256" key="1">
    <source>
        <dbReference type="SAM" id="MobiDB-lite"/>
    </source>
</evidence>
<dbReference type="AlphaFoldDB" id="A0A916WUN0"/>
<dbReference type="Proteomes" id="UP000621454">
    <property type="component" value="Unassembled WGS sequence"/>
</dbReference>
<proteinExistence type="predicted"/>
<comment type="caution">
    <text evidence="2">The sequence shown here is derived from an EMBL/GenBank/DDBJ whole genome shotgun (WGS) entry which is preliminary data.</text>
</comment>
<reference evidence="2" key="1">
    <citation type="journal article" date="2014" name="Int. J. Syst. Evol. Microbiol.">
        <title>Complete genome sequence of Corynebacterium casei LMG S-19264T (=DSM 44701T), isolated from a smear-ripened cheese.</title>
        <authorList>
            <consortium name="US DOE Joint Genome Institute (JGI-PGF)"/>
            <person name="Walter F."/>
            <person name="Albersmeier A."/>
            <person name="Kalinowski J."/>
            <person name="Ruckert C."/>
        </authorList>
    </citation>
    <scope>NUCLEOTIDE SEQUENCE</scope>
    <source>
        <strain evidence="2">CGMCC 1.12827</strain>
    </source>
</reference>